<proteinExistence type="predicted"/>
<feature type="compositionally biased region" description="Basic residues" evidence="1">
    <location>
        <begin position="1"/>
        <end position="10"/>
    </location>
</feature>
<feature type="region of interest" description="Disordered" evidence="1">
    <location>
        <begin position="1"/>
        <end position="25"/>
    </location>
</feature>
<dbReference type="EMBL" id="JAZEWV010000014">
    <property type="protein sequence ID" value="MEE4543978.1"/>
    <property type="molecule type" value="Genomic_DNA"/>
</dbReference>
<organism evidence="2 3">
    <name type="scientific">Actinacidiphila polyblastidii</name>
    <dbReference type="NCBI Taxonomy" id="3110430"/>
    <lineage>
        <taxon>Bacteria</taxon>
        <taxon>Bacillati</taxon>
        <taxon>Actinomycetota</taxon>
        <taxon>Actinomycetes</taxon>
        <taxon>Kitasatosporales</taxon>
        <taxon>Streptomycetaceae</taxon>
        <taxon>Actinacidiphila</taxon>
    </lineage>
</organism>
<name>A0ABU7PDT9_9ACTN</name>
<accession>A0ABU7PDT9</accession>
<comment type="caution">
    <text evidence="2">The sequence shown here is derived from an EMBL/GenBank/DDBJ whole genome shotgun (WGS) entry which is preliminary data.</text>
</comment>
<reference evidence="2 3" key="1">
    <citation type="submission" date="2023-12" db="EMBL/GenBank/DDBJ databases">
        <title>Streptomyces sp. V4-01.</title>
        <authorList>
            <person name="Somphong A."/>
            <person name="Phongsopitanun W."/>
        </authorList>
    </citation>
    <scope>NUCLEOTIDE SEQUENCE [LARGE SCALE GENOMIC DNA]</scope>
    <source>
        <strain evidence="2 3">V4-01</strain>
    </source>
</reference>
<evidence type="ECO:0000313" key="3">
    <source>
        <dbReference type="Proteomes" id="UP001344658"/>
    </source>
</evidence>
<evidence type="ECO:0000256" key="1">
    <source>
        <dbReference type="SAM" id="MobiDB-lite"/>
    </source>
</evidence>
<dbReference type="RefSeq" id="WP_330796866.1">
    <property type="nucleotide sequence ID" value="NZ_JAZEWV010000014.1"/>
</dbReference>
<protein>
    <submittedName>
        <fullName evidence="2">Transcriptional regulator</fullName>
    </submittedName>
</protein>
<gene>
    <name evidence="2" type="ORF">V2S66_18625</name>
</gene>
<evidence type="ECO:0000313" key="2">
    <source>
        <dbReference type="EMBL" id="MEE4543978.1"/>
    </source>
</evidence>
<keyword evidence="3" id="KW-1185">Reference proteome</keyword>
<dbReference type="Proteomes" id="UP001344658">
    <property type="component" value="Unassembled WGS sequence"/>
</dbReference>
<sequence length="110" mass="12035">MPKAVRKAPRHTAVAPRPDHRAGPRPAELARRLTAMMPRAAVLTVVVQGPDKPWPHLEVRARDAAGRPVGLSRTQQLVSARWIIRAHPDAGWQVPRTLDVRSARLGGEAA</sequence>